<keyword evidence="4" id="KW-1185">Reference proteome</keyword>
<proteinExistence type="predicted"/>
<feature type="compositionally biased region" description="Basic and acidic residues" evidence="1">
    <location>
        <begin position="518"/>
        <end position="530"/>
    </location>
</feature>
<accession>A0A4U5M5A1</accession>
<dbReference type="PROSITE" id="PS00028">
    <property type="entry name" value="ZINC_FINGER_C2H2_1"/>
    <property type="match status" value="1"/>
</dbReference>
<dbReference type="AlphaFoldDB" id="A0A4U5M5A1"/>
<dbReference type="STRING" id="34508.A0A4U5M5A1"/>
<feature type="region of interest" description="Disordered" evidence="1">
    <location>
        <begin position="443"/>
        <end position="666"/>
    </location>
</feature>
<feature type="compositionally biased region" description="Polar residues" evidence="1">
    <location>
        <begin position="561"/>
        <end position="575"/>
    </location>
</feature>
<feature type="region of interest" description="Disordered" evidence="1">
    <location>
        <begin position="696"/>
        <end position="748"/>
    </location>
</feature>
<feature type="compositionally biased region" description="Basic and acidic residues" evidence="1">
    <location>
        <begin position="483"/>
        <end position="501"/>
    </location>
</feature>
<feature type="compositionally biased region" description="Acidic residues" evidence="1">
    <location>
        <begin position="455"/>
        <end position="466"/>
    </location>
</feature>
<dbReference type="InterPro" id="IPR013087">
    <property type="entry name" value="Znf_C2H2_type"/>
</dbReference>
<dbReference type="EMBL" id="AZBU02000009">
    <property type="protein sequence ID" value="TKR64020.1"/>
    <property type="molecule type" value="Genomic_DNA"/>
</dbReference>
<evidence type="ECO:0000313" key="3">
    <source>
        <dbReference type="EMBL" id="TKR64020.1"/>
    </source>
</evidence>
<gene>
    <name evidence="3" type="ORF">L596_024617</name>
</gene>
<feature type="region of interest" description="Disordered" evidence="1">
    <location>
        <begin position="167"/>
        <end position="219"/>
    </location>
</feature>
<dbReference type="Proteomes" id="UP000298663">
    <property type="component" value="Unassembled WGS sequence"/>
</dbReference>
<reference evidence="3 4" key="2">
    <citation type="journal article" date="2019" name="G3 (Bethesda)">
        <title>Hybrid Assembly of the Genome of the Entomopathogenic Nematode Steinernema carpocapsae Identifies the X-Chromosome.</title>
        <authorList>
            <person name="Serra L."/>
            <person name="Macchietto M."/>
            <person name="Macias-Munoz A."/>
            <person name="McGill C.J."/>
            <person name="Rodriguez I.M."/>
            <person name="Rodriguez B."/>
            <person name="Murad R."/>
            <person name="Mortazavi A."/>
        </authorList>
    </citation>
    <scope>NUCLEOTIDE SEQUENCE [LARGE SCALE GENOMIC DNA]</scope>
    <source>
        <strain evidence="3 4">ALL</strain>
    </source>
</reference>
<evidence type="ECO:0000259" key="2">
    <source>
        <dbReference type="PROSITE" id="PS00028"/>
    </source>
</evidence>
<feature type="compositionally biased region" description="Basic and acidic residues" evidence="1">
    <location>
        <begin position="603"/>
        <end position="616"/>
    </location>
</feature>
<feature type="compositionally biased region" description="Polar residues" evidence="1">
    <location>
        <begin position="187"/>
        <end position="196"/>
    </location>
</feature>
<feature type="compositionally biased region" description="Basic and acidic residues" evidence="1">
    <location>
        <begin position="400"/>
        <end position="413"/>
    </location>
</feature>
<reference evidence="3 4" key="1">
    <citation type="journal article" date="2015" name="Genome Biol.">
        <title>Comparative genomics of Steinernema reveals deeply conserved gene regulatory networks.</title>
        <authorList>
            <person name="Dillman A.R."/>
            <person name="Macchietto M."/>
            <person name="Porter C.F."/>
            <person name="Rogers A."/>
            <person name="Williams B."/>
            <person name="Antoshechkin I."/>
            <person name="Lee M.M."/>
            <person name="Goodwin Z."/>
            <person name="Lu X."/>
            <person name="Lewis E.E."/>
            <person name="Goodrich-Blair H."/>
            <person name="Stock S.P."/>
            <person name="Adams B.J."/>
            <person name="Sternberg P.W."/>
            <person name="Mortazavi A."/>
        </authorList>
    </citation>
    <scope>NUCLEOTIDE SEQUENCE [LARGE SCALE GENOMIC DNA]</scope>
    <source>
        <strain evidence="3 4">ALL</strain>
    </source>
</reference>
<feature type="domain" description="C2H2-type" evidence="2">
    <location>
        <begin position="333"/>
        <end position="354"/>
    </location>
</feature>
<feature type="compositionally biased region" description="Basic and acidic residues" evidence="1">
    <location>
        <begin position="651"/>
        <end position="666"/>
    </location>
</feature>
<comment type="caution">
    <text evidence="3">The sequence shown here is derived from an EMBL/GenBank/DDBJ whole genome shotgun (WGS) entry which is preliminary data.</text>
</comment>
<evidence type="ECO:0000256" key="1">
    <source>
        <dbReference type="SAM" id="MobiDB-lite"/>
    </source>
</evidence>
<evidence type="ECO:0000313" key="4">
    <source>
        <dbReference type="Proteomes" id="UP000298663"/>
    </source>
</evidence>
<protein>
    <recommendedName>
        <fullName evidence="2">C2H2-type domain-containing protein</fullName>
    </recommendedName>
</protein>
<feature type="compositionally biased region" description="Basic and acidic residues" evidence="1">
    <location>
        <begin position="175"/>
        <end position="186"/>
    </location>
</feature>
<dbReference type="SMART" id="SM00355">
    <property type="entry name" value="ZnF_C2H2"/>
    <property type="match status" value="3"/>
</dbReference>
<sequence length="761" mass="85607">MAADVLPSGSKFVPTQIPIETIKTLNKRIAGAAPKTKQLLETECELILECRFCQSMFRRAVEFISHKENYCKGLQSAVISLATIKPATEGADDADLSKHVMHAQPKAVQKIFSFDSNGRRAEELVRPSVKSRSQMPPNRNAIVVPTNRNVLFKREARSASKRALAALTSQNVAEPESKKKSVEREAPSSSTVTYGTTRFRPARLQEKPKEEKAKELEQKPPEMKIAKVASASVAGIKKEKRGDVASNAISPFRLKANDKDGYDFDPDHSPTEAEEQMYERVFKYIRDSVDLEALRCVEPECDNYHNFLSIESLAYHLTIRHTKKCIWFQYYPCLLCNRKLRSIKSIFEHVANRHSNIYEKHTKISDPGTVFPSMEFPEDELETSTNRATSVEEDEDETESEKAKKEDGEPENLKLMRMAFAEASSRLNDLEESDFSLSRFGFGSDDMPALAKEEPLDELQEAEEEGSPPLLLANEDVENDVGEPDKATDENGNVEDVKEEEKVEDEAEEPEEPVPELVKIDEIEEERHSEESEDGEEPEEAVRCPVLEKEQEVEGSENGDDGSSFSVLVSESQTPDAEDDVSADSNSIQEGPPPLSPHPSSFNEEHKTSEHRRHDSSSSTASTSGSSYVAPKRERRLPKRYQEDTYQLSVSRDKERESKEKSVKEEVVKIALEPPKVDLEEPMIRLERLETIESDSILTEEEVEPIASFDSEAQDESLPALERMVSPERSPAQSSLSPASDHGRTARIRRPPCWIQDFVSS</sequence>
<dbReference type="OrthoDB" id="10066279at2759"/>
<organism evidence="3 4">
    <name type="scientific">Steinernema carpocapsae</name>
    <name type="common">Entomopathogenic nematode</name>
    <dbReference type="NCBI Taxonomy" id="34508"/>
    <lineage>
        <taxon>Eukaryota</taxon>
        <taxon>Metazoa</taxon>
        <taxon>Ecdysozoa</taxon>
        <taxon>Nematoda</taxon>
        <taxon>Chromadorea</taxon>
        <taxon>Rhabditida</taxon>
        <taxon>Tylenchina</taxon>
        <taxon>Panagrolaimomorpha</taxon>
        <taxon>Strongyloidoidea</taxon>
        <taxon>Steinernematidae</taxon>
        <taxon>Steinernema</taxon>
    </lineage>
</organism>
<name>A0A4U5M5A1_STECR</name>
<feature type="compositionally biased region" description="Basic and acidic residues" evidence="1">
    <location>
        <begin position="203"/>
        <end position="219"/>
    </location>
</feature>
<feature type="region of interest" description="Disordered" evidence="1">
    <location>
        <begin position="368"/>
        <end position="413"/>
    </location>
</feature>
<feature type="compositionally biased region" description="Basic and acidic residues" evidence="1">
    <location>
        <begin position="540"/>
        <end position="552"/>
    </location>
</feature>
<feature type="compositionally biased region" description="Low complexity" evidence="1">
    <location>
        <begin position="617"/>
        <end position="627"/>
    </location>
</feature>
<feature type="compositionally biased region" description="Acidic residues" evidence="1">
    <location>
        <begin position="502"/>
        <end position="514"/>
    </location>
</feature>